<dbReference type="PANTHER" id="PTHR24289:SF1">
    <property type="entry name" value="STEROID 17-ALPHA-HYDROXYLASE_17,20 LYASE"/>
    <property type="match status" value="1"/>
</dbReference>
<gene>
    <name evidence="9" type="ORF">ONB1V03_LOCUS5439</name>
</gene>
<evidence type="ECO:0000256" key="3">
    <source>
        <dbReference type="ARBA" id="ARBA00022723"/>
    </source>
</evidence>
<sequence length="589" mass="68301">EIETQIGDRMPTHEDRNRCHYVMAFIAETLRFRNIAPQGVPHRAVVRTTIGKYTIPENMGVLVCQGIICRNHKDWDKANEFIPERFLDSEGRYTTTRPKAYIPFGVGRRVCPGEKLAIANLFIVLVRFLQSTQDYDIVLDMFKSKLHFDDVLRNVAKKYGPVFTVWLGNAPHVFVTDIDMAREAFKKNDIAGRTESFFGSQLSNDTMKDVVFTDYGHTWEALRRVAHSAVQLAYVATDCVDRTVKTILDKEGVGKPFSPINYIYLTFLNILATSTFGQSYDLEDKEFKDMKYVLRDFGREIGPRFILWEFSPIFRLIDKKRVNKMRKLFKDAAELMKHKYISHQKDYSESIERDFCDALITAKNEALREGKESAPYLTDENLAMTIFDLFFAGTDTSQQTFQWLLILLSYYPEMQRKLRQEIETQIGDRMPTHEDRNRCHYVMAFIAETLRFRNIVPQGLPHRAIVRTTIGKHTIPENMAVIVYQGYICRNDKDWEKANEFIPERFLDKQGEFITTRPKAYIPFGVGRRVCPGEKLAIADLFLVLVRFLQSTQDYDIVLDSHNGIDADPNIVDAYSPPEYKILLKIKSQ</sequence>
<evidence type="ECO:0000256" key="4">
    <source>
        <dbReference type="ARBA" id="ARBA00023002"/>
    </source>
</evidence>
<dbReference type="InterPro" id="IPR017972">
    <property type="entry name" value="Cyt_P450_CS"/>
</dbReference>
<reference evidence="9" key="1">
    <citation type="submission" date="2020-11" db="EMBL/GenBank/DDBJ databases">
        <authorList>
            <person name="Tran Van P."/>
        </authorList>
    </citation>
    <scope>NUCLEOTIDE SEQUENCE</scope>
</reference>
<name>A0A7R9QHJ8_9ACAR</name>
<dbReference type="PRINTS" id="PR00385">
    <property type="entry name" value="P450"/>
</dbReference>
<evidence type="ECO:0000256" key="8">
    <source>
        <dbReference type="RuleBase" id="RU000461"/>
    </source>
</evidence>
<dbReference type="InterPro" id="IPR036396">
    <property type="entry name" value="Cyt_P450_sf"/>
</dbReference>
<dbReference type="GO" id="GO:0020037">
    <property type="term" value="F:heme binding"/>
    <property type="evidence" value="ECO:0007669"/>
    <property type="project" value="InterPro"/>
</dbReference>
<accession>A0A7R9QHJ8</accession>
<dbReference type="Proteomes" id="UP000728032">
    <property type="component" value="Unassembled WGS sequence"/>
</dbReference>
<comment type="similarity">
    <text evidence="1 8">Belongs to the cytochrome P450 family.</text>
</comment>
<evidence type="ECO:0000313" key="9">
    <source>
        <dbReference type="EMBL" id="CAD7645873.1"/>
    </source>
</evidence>
<dbReference type="EMBL" id="CAJPVJ010002191">
    <property type="protein sequence ID" value="CAG2165904.1"/>
    <property type="molecule type" value="Genomic_DNA"/>
</dbReference>
<keyword evidence="4 8" id="KW-0560">Oxidoreductase</keyword>
<dbReference type="EMBL" id="OC917016">
    <property type="protein sequence ID" value="CAD7645873.1"/>
    <property type="molecule type" value="Genomic_DNA"/>
</dbReference>
<dbReference type="GO" id="GO:0004508">
    <property type="term" value="F:steroid 17-alpha-monooxygenase activity"/>
    <property type="evidence" value="ECO:0007669"/>
    <property type="project" value="TreeGrafter"/>
</dbReference>
<dbReference type="GO" id="GO:0042448">
    <property type="term" value="P:progesterone metabolic process"/>
    <property type="evidence" value="ECO:0007669"/>
    <property type="project" value="TreeGrafter"/>
</dbReference>
<evidence type="ECO:0000256" key="5">
    <source>
        <dbReference type="ARBA" id="ARBA00023004"/>
    </source>
</evidence>
<keyword evidence="2 7" id="KW-0349">Heme</keyword>
<keyword evidence="10" id="KW-1185">Reference proteome</keyword>
<evidence type="ECO:0008006" key="11">
    <source>
        <dbReference type="Google" id="ProtNLM"/>
    </source>
</evidence>
<feature type="non-terminal residue" evidence="9">
    <location>
        <position position="1"/>
    </location>
</feature>
<dbReference type="Pfam" id="PF00067">
    <property type="entry name" value="p450"/>
    <property type="match status" value="2"/>
</dbReference>
<organism evidence="9">
    <name type="scientific">Oppiella nova</name>
    <dbReference type="NCBI Taxonomy" id="334625"/>
    <lineage>
        <taxon>Eukaryota</taxon>
        <taxon>Metazoa</taxon>
        <taxon>Ecdysozoa</taxon>
        <taxon>Arthropoda</taxon>
        <taxon>Chelicerata</taxon>
        <taxon>Arachnida</taxon>
        <taxon>Acari</taxon>
        <taxon>Acariformes</taxon>
        <taxon>Sarcoptiformes</taxon>
        <taxon>Oribatida</taxon>
        <taxon>Brachypylina</taxon>
        <taxon>Oppioidea</taxon>
        <taxon>Oppiidae</taxon>
        <taxon>Oppiella</taxon>
    </lineage>
</organism>
<evidence type="ECO:0000256" key="2">
    <source>
        <dbReference type="ARBA" id="ARBA00022617"/>
    </source>
</evidence>
<protein>
    <recommendedName>
        <fullName evidence="11">Cytochrome P450</fullName>
    </recommendedName>
</protein>
<dbReference type="SUPFAM" id="SSF48264">
    <property type="entry name" value="Cytochrome P450"/>
    <property type="match status" value="2"/>
</dbReference>
<dbReference type="GO" id="GO:0042446">
    <property type="term" value="P:hormone biosynthetic process"/>
    <property type="evidence" value="ECO:0007669"/>
    <property type="project" value="TreeGrafter"/>
</dbReference>
<evidence type="ECO:0000256" key="7">
    <source>
        <dbReference type="PIRSR" id="PIRSR602401-1"/>
    </source>
</evidence>
<dbReference type="PROSITE" id="PS00086">
    <property type="entry name" value="CYTOCHROME_P450"/>
    <property type="match status" value="2"/>
</dbReference>
<dbReference type="InterPro" id="IPR001128">
    <property type="entry name" value="Cyt_P450"/>
</dbReference>
<keyword evidence="5 7" id="KW-0408">Iron</keyword>
<evidence type="ECO:0000256" key="6">
    <source>
        <dbReference type="ARBA" id="ARBA00023033"/>
    </source>
</evidence>
<dbReference type="Gene3D" id="1.10.630.10">
    <property type="entry name" value="Cytochrome P450"/>
    <property type="match status" value="2"/>
</dbReference>
<dbReference type="InterPro" id="IPR002401">
    <property type="entry name" value="Cyt_P450_E_grp-I"/>
</dbReference>
<evidence type="ECO:0000256" key="1">
    <source>
        <dbReference type="ARBA" id="ARBA00010617"/>
    </source>
</evidence>
<evidence type="ECO:0000313" key="10">
    <source>
        <dbReference type="Proteomes" id="UP000728032"/>
    </source>
</evidence>
<dbReference type="PRINTS" id="PR00463">
    <property type="entry name" value="EP450I"/>
</dbReference>
<comment type="cofactor">
    <cofactor evidence="7">
        <name>heme</name>
        <dbReference type="ChEBI" id="CHEBI:30413"/>
    </cofactor>
</comment>
<keyword evidence="6 8" id="KW-0503">Monooxygenase</keyword>
<dbReference type="AlphaFoldDB" id="A0A7R9QHJ8"/>
<proteinExistence type="inferred from homology"/>
<dbReference type="PANTHER" id="PTHR24289">
    <property type="entry name" value="STEROID 17-ALPHA-HYDROXYLASE/17,20 LYASE"/>
    <property type="match status" value="1"/>
</dbReference>
<dbReference type="OrthoDB" id="1055148at2759"/>
<keyword evidence="3 7" id="KW-0479">Metal-binding</keyword>
<feature type="binding site" description="axial binding residue" evidence="7">
    <location>
        <position position="531"/>
    </location>
    <ligand>
        <name>heme</name>
        <dbReference type="ChEBI" id="CHEBI:30413"/>
    </ligand>
    <ligandPart>
        <name>Fe</name>
        <dbReference type="ChEBI" id="CHEBI:18248"/>
    </ligandPart>
</feature>
<dbReference type="GO" id="GO:0005506">
    <property type="term" value="F:iron ion binding"/>
    <property type="evidence" value="ECO:0007669"/>
    <property type="project" value="InterPro"/>
</dbReference>